<protein>
    <submittedName>
        <fullName evidence="1">Uncharacterized protein</fullName>
    </submittedName>
</protein>
<reference evidence="1 2" key="1">
    <citation type="submission" date="2019-03" db="EMBL/GenBank/DDBJ databases">
        <title>Deep-cultivation of Planctomycetes and their phenomic and genomic characterization uncovers novel biology.</title>
        <authorList>
            <person name="Wiegand S."/>
            <person name="Jogler M."/>
            <person name="Boedeker C."/>
            <person name="Pinto D."/>
            <person name="Vollmers J."/>
            <person name="Rivas-Marin E."/>
            <person name="Kohn T."/>
            <person name="Peeters S.H."/>
            <person name="Heuer A."/>
            <person name="Rast P."/>
            <person name="Oberbeckmann S."/>
            <person name="Bunk B."/>
            <person name="Jeske O."/>
            <person name="Meyerdierks A."/>
            <person name="Storesund J.E."/>
            <person name="Kallscheuer N."/>
            <person name="Luecker S."/>
            <person name="Lage O.M."/>
            <person name="Pohl T."/>
            <person name="Merkel B.J."/>
            <person name="Hornburger P."/>
            <person name="Mueller R.-W."/>
            <person name="Bruemmer F."/>
            <person name="Labrenz M."/>
            <person name="Spormann A.M."/>
            <person name="Op den Camp H."/>
            <person name="Overmann J."/>
            <person name="Amann R."/>
            <person name="Jetten M.S.M."/>
            <person name="Mascher T."/>
            <person name="Medema M.H."/>
            <person name="Devos D.P."/>
            <person name="Kaster A.-K."/>
            <person name="Ovreas L."/>
            <person name="Rohde M."/>
            <person name="Galperin M.Y."/>
            <person name="Jogler C."/>
        </authorList>
    </citation>
    <scope>NUCLEOTIDE SEQUENCE [LARGE SCALE GENOMIC DNA]</scope>
    <source>
        <strain evidence="1 2">V202</strain>
    </source>
</reference>
<sequence length="156" mass="18160">MNQLSISDLKSLSKSSRYQDRLRALKFMRKNVYEGVPKSYLKIAASMISDRSESCRWQSAIVVSEYLDYSEELVWSIVDRFIKEGTNRGVDSVSTVLVEHLLERNFDKYFRRLKSHWLSGNSLIVEILTYCWAFGDAEAHWGEVEEFLESARSRSS</sequence>
<organism evidence="1 2">
    <name type="scientific">Gimesia aquarii</name>
    <dbReference type="NCBI Taxonomy" id="2527964"/>
    <lineage>
        <taxon>Bacteria</taxon>
        <taxon>Pseudomonadati</taxon>
        <taxon>Planctomycetota</taxon>
        <taxon>Planctomycetia</taxon>
        <taxon>Planctomycetales</taxon>
        <taxon>Planctomycetaceae</taxon>
        <taxon>Gimesia</taxon>
    </lineage>
</organism>
<dbReference type="Proteomes" id="UP000318384">
    <property type="component" value="Chromosome"/>
</dbReference>
<evidence type="ECO:0000313" key="1">
    <source>
        <dbReference type="EMBL" id="QDU08734.1"/>
    </source>
</evidence>
<dbReference type="EMBL" id="CP037422">
    <property type="protein sequence ID" value="QDU08734.1"/>
    <property type="molecule type" value="Genomic_DNA"/>
</dbReference>
<gene>
    <name evidence="1" type="ORF">V202x_21040</name>
</gene>
<dbReference type="AlphaFoldDB" id="A0A517WU09"/>
<keyword evidence="2" id="KW-1185">Reference proteome</keyword>
<evidence type="ECO:0000313" key="2">
    <source>
        <dbReference type="Proteomes" id="UP000318384"/>
    </source>
</evidence>
<proteinExistence type="predicted"/>
<accession>A0A517WU09</accession>
<name>A0A517WU09_9PLAN</name>